<evidence type="ECO:0000313" key="2">
    <source>
        <dbReference type="Proteomes" id="UP000016625"/>
    </source>
</evidence>
<name>U2H2I8_9BACT</name>
<organism evidence="1 2">
    <name type="scientific">Campylobacter concisus UNSW2</name>
    <dbReference type="NCBI Taxonomy" id="1242965"/>
    <lineage>
        <taxon>Bacteria</taxon>
        <taxon>Pseudomonadati</taxon>
        <taxon>Campylobacterota</taxon>
        <taxon>Epsilonproteobacteria</taxon>
        <taxon>Campylobacterales</taxon>
        <taxon>Campylobacteraceae</taxon>
        <taxon>Campylobacter</taxon>
    </lineage>
</organism>
<sequence length="213" mass="24883">MELILQRIIDEASENFGKEFLEHYLSGSFGSMSKSETEILIFHLLSKHFEISSNYEISNFLKISETKVKNLTLNAHLRYGRNNKDILKKIMLRICDTLDVNFDENIGEIKFSVENPVEKRELVNEIKKLGSYADFSFNNEILKIKINVFLKLLNRLVGEDNFKKVFQKYLKEKTIQNDALYSSLTTCQKVMKFLKNNNITPIEILKQIINISF</sequence>
<evidence type="ECO:0000313" key="1">
    <source>
        <dbReference type="EMBL" id="ERJ32403.1"/>
    </source>
</evidence>
<dbReference type="EMBL" id="ANNJ01000003">
    <property type="protein sequence ID" value="ERJ32403.1"/>
    <property type="molecule type" value="Genomic_DNA"/>
</dbReference>
<dbReference type="Proteomes" id="UP000016625">
    <property type="component" value="Unassembled WGS sequence"/>
</dbReference>
<comment type="caution">
    <text evidence="1">The sequence shown here is derived from an EMBL/GenBank/DDBJ whole genome shotgun (WGS) entry which is preliminary data.</text>
</comment>
<accession>U2H2I8</accession>
<proteinExistence type="predicted"/>
<dbReference type="PATRIC" id="fig|1242965.3.peg.288"/>
<reference evidence="1 2" key="1">
    <citation type="journal article" date="2013" name="BMC Genomics">
        <title>Comparative genomics of Campylobacter concisus isolates reveals genetic diversity and provides insights into disease association.</title>
        <authorList>
            <person name="Deshpande N.P."/>
            <person name="Kaakoush N.O."/>
            <person name="Wilkins M.R."/>
            <person name="Mitchell H.M."/>
        </authorList>
    </citation>
    <scope>NUCLEOTIDE SEQUENCE [LARGE SCALE GENOMIC DNA]</scope>
    <source>
        <strain evidence="1 2">UNSW2</strain>
    </source>
</reference>
<gene>
    <name evidence="1" type="ORF">UNSW2_32</name>
</gene>
<dbReference type="RefSeq" id="WP_021092194.1">
    <property type="nucleotide sequence ID" value="NZ_ANNJ01000003.1"/>
</dbReference>
<dbReference type="AlphaFoldDB" id="U2H2I8"/>
<protein>
    <submittedName>
        <fullName evidence="1">Uncharacterized protein</fullName>
    </submittedName>
</protein>